<dbReference type="Gene3D" id="3.40.350.10">
    <property type="entry name" value="Creatinase/prolidase N-terminal domain"/>
    <property type="match status" value="1"/>
</dbReference>
<evidence type="ECO:0000256" key="7">
    <source>
        <dbReference type="ARBA" id="ARBA00023211"/>
    </source>
</evidence>
<comment type="similarity">
    <text evidence="3 8">Belongs to the peptidase M24B family.</text>
</comment>
<dbReference type="PANTHER" id="PTHR43226:SF4">
    <property type="entry name" value="XAA-PRO AMINOPEPTIDASE 3"/>
    <property type="match status" value="1"/>
</dbReference>
<organism evidence="11">
    <name type="scientific">uncultured Frankineae bacterium</name>
    <dbReference type="NCBI Taxonomy" id="437475"/>
    <lineage>
        <taxon>Bacteria</taxon>
        <taxon>Bacillati</taxon>
        <taxon>Actinomycetota</taxon>
        <taxon>Actinomycetes</taxon>
        <taxon>Frankiales</taxon>
        <taxon>environmental samples</taxon>
    </lineage>
</organism>
<keyword evidence="7" id="KW-0464">Manganese</keyword>
<dbReference type="AlphaFoldDB" id="A0A6J4LWP0"/>
<evidence type="ECO:0000256" key="3">
    <source>
        <dbReference type="ARBA" id="ARBA00008766"/>
    </source>
</evidence>
<dbReference type="InterPro" id="IPR029149">
    <property type="entry name" value="Creatin/AminoP/Spt16_N"/>
</dbReference>
<protein>
    <recommendedName>
        <fullName evidence="4">Xaa-Pro aminopeptidase</fullName>
        <ecNumber evidence="4">3.4.11.9</ecNumber>
    </recommendedName>
</protein>
<dbReference type="PROSITE" id="PS00491">
    <property type="entry name" value="PROLINE_PEPTIDASE"/>
    <property type="match status" value="1"/>
</dbReference>
<evidence type="ECO:0000256" key="9">
    <source>
        <dbReference type="SAM" id="MobiDB-lite"/>
    </source>
</evidence>
<evidence type="ECO:0000256" key="1">
    <source>
        <dbReference type="ARBA" id="ARBA00001424"/>
    </source>
</evidence>
<comment type="cofactor">
    <cofactor evidence="2">
        <name>Mn(2+)</name>
        <dbReference type="ChEBI" id="CHEBI:29035"/>
    </cofactor>
</comment>
<keyword evidence="11" id="KW-0645">Protease</keyword>
<dbReference type="Pfam" id="PF00557">
    <property type="entry name" value="Peptidase_M24"/>
    <property type="match status" value="1"/>
</dbReference>
<keyword evidence="5 8" id="KW-0479">Metal-binding</keyword>
<dbReference type="EMBL" id="CADCUB010000121">
    <property type="protein sequence ID" value="CAA9343908.1"/>
    <property type="molecule type" value="Genomic_DNA"/>
</dbReference>
<dbReference type="GO" id="GO:0070006">
    <property type="term" value="F:metalloaminopeptidase activity"/>
    <property type="evidence" value="ECO:0007669"/>
    <property type="project" value="InterPro"/>
</dbReference>
<dbReference type="InterPro" id="IPR052433">
    <property type="entry name" value="X-Pro_dipept-like"/>
</dbReference>
<dbReference type="EC" id="3.4.11.9" evidence="4"/>
<comment type="catalytic activity">
    <reaction evidence="1">
        <text>Release of any N-terminal amino acid, including proline, that is linked to proline, even from a dipeptide or tripeptide.</text>
        <dbReference type="EC" id="3.4.11.9"/>
    </reaction>
</comment>
<sequence>MSDASGLPGESDTPSTPAQDTLGSDTPGAASHDTPGAASHDPDRPAALLEFMTTGWATREETLPAQHPSAPYRAARRAALAERFPGERLVVPTGGYKTRSNDTEYRFRPATEFAHLVGSAEPDAVLVVEPDGSALLYQAPVMDRSTPAFFTDRVYGELWVGPRPSLAATSALLGIDTRPLEELDKLSGAARVVRGHDPRVERLFDTDESADAELTEFLSELRLVKDEHEIGQLQQACDATARGFEDVVRALDRAKSTSERWIEGVFGLRARVEGNDVGYGSICAAGPHACILHWTDNDGPVEDGSLVLLDMGVEGAELYTADITRTLPVSGTFTPRQRQVYDLVFAAQEAGIAACRAGQDFLAPHRAAMQVLAHGLVELGVLDSAEEALAEDAQLYRRYTLHGVSHMLGIDVHDCAHARSEVYRKGPLQPGYVLTVEPGLYFQPDDLTVPADLRGIGVRIEDDVLVTAGDPVNLSAALPRDADGVEAWMRDLLRTGG</sequence>
<evidence type="ECO:0000256" key="6">
    <source>
        <dbReference type="ARBA" id="ARBA00022801"/>
    </source>
</evidence>
<dbReference type="CDD" id="cd01087">
    <property type="entry name" value="Prolidase"/>
    <property type="match status" value="1"/>
</dbReference>
<dbReference type="SUPFAM" id="SSF55920">
    <property type="entry name" value="Creatinase/aminopeptidase"/>
    <property type="match status" value="1"/>
</dbReference>
<reference evidence="11" key="1">
    <citation type="submission" date="2020-02" db="EMBL/GenBank/DDBJ databases">
        <authorList>
            <person name="Meier V. D."/>
        </authorList>
    </citation>
    <scope>NUCLEOTIDE SEQUENCE</scope>
    <source>
        <strain evidence="11">AVDCRST_MAG07</strain>
    </source>
</reference>
<dbReference type="GO" id="GO:0006508">
    <property type="term" value="P:proteolysis"/>
    <property type="evidence" value="ECO:0007669"/>
    <property type="project" value="TreeGrafter"/>
</dbReference>
<feature type="compositionally biased region" description="Polar residues" evidence="9">
    <location>
        <begin position="12"/>
        <end position="24"/>
    </location>
</feature>
<dbReference type="Gene3D" id="3.90.230.10">
    <property type="entry name" value="Creatinase/methionine aminopeptidase superfamily"/>
    <property type="match status" value="1"/>
</dbReference>
<proteinExistence type="inferred from homology"/>
<dbReference type="InterPro" id="IPR001131">
    <property type="entry name" value="Peptidase_M24B_aminopep-P_CS"/>
</dbReference>
<dbReference type="Pfam" id="PF05195">
    <property type="entry name" value="AMP_N"/>
    <property type="match status" value="1"/>
</dbReference>
<feature type="domain" description="Aminopeptidase P N-terminal" evidence="10">
    <location>
        <begin position="67"/>
        <end position="201"/>
    </location>
</feature>
<feature type="region of interest" description="Disordered" evidence="9">
    <location>
        <begin position="1"/>
        <end position="43"/>
    </location>
</feature>
<evidence type="ECO:0000256" key="4">
    <source>
        <dbReference type="ARBA" id="ARBA00012574"/>
    </source>
</evidence>
<dbReference type="SMART" id="SM01011">
    <property type="entry name" value="AMP_N"/>
    <property type="match status" value="1"/>
</dbReference>
<evidence type="ECO:0000256" key="2">
    <source>
        <dbReference type="ARBA" id="ARBA00001936"/>
    </source>
</evidence>
<dbReference type="InterPro" id="IPR036005">
    <property type="entry name" value="Creatinase/aminopeptidase-like"/>
</dbReference>
<evidence type="ECO:0000256" key="8">
    <source>
        <dbReference type="RuleBase" id="RU000590"/>
    </source>
</evidence>
<keyword evidence="11" id="KW-0031">Aminopeptidase</keyword>
<name>A0A6J4LWP0_9ACTN</name>
<dbReference type="SUPFAM" id="SSF53092">
    <property type="entry name" value="Creatinase/prolidase N-terminal domain"/>
    <property type="match status" value="1"/>
</dbReference>
<gene>
    <name evidence="11" type="ORF">AVDCRST_MAG07-2567</name>
</gene>
<dbReference type="InterPro" id="IPR000994">
    <property type="entry name" value="Pept_M24"/>
</dbReference>
<dbReference type="InterPro" id="IPR007865">
    <property type="entry name" value="Aminopep_P_N"/>
</dbReference>
<dbReference type="GO" id="GO:0030145">
    <property type="term" value="F:manganese ion binding"/>
    <property type="evidence" value="ECO:0007669"/>
    <property type="project" value="InterPro"/>
</dbReference>
<keyword evidence="6 11" id="KW-0378">Hydrolase</keyword>
<evidence type="ECO:0000313" key="11">
    <source>
        <dbReference type="EMBL" id="CAA9343908.1"/>
    </source>
</evidence>
<evidence type="ECO:0000259" key="10">
    <source>
        <dbReference type="SMART" id="SM01011"/>
    </source>
</evidence>
<dbReference type="GO" id="GO:0005829">
    <property type="term" value="C:cytosol"/>
    <property type="evidence" value="ECO:0007669"/>
    <property type="project" value="TreeGrafter"/>
</dbReference>
<accession>A0A6J4LWP0</accession>
<dbReference type="PANTHER" id="PTHR43226">
    <property type="entry name" value="XAA-PRO AMINOPEPTIDASE 3"/>
    <property type="match status" value="1"/>
</dbReference>
<evidence type="ECO:0000256" key="5">
    <source>
        <dbReference type="ARBA" id="ARBA00022723"/>
    </source>
</evidence>